<keyword evidence="3 6" id="KW-0853">WD repeat</keyword>
<dbReference type="GO" id="GO:0005730">
    <property type="term" value="C:nucleolus"/>
    <property type="evidence" value="ECO:0000318"/>
    <property type="project" value="GO_Central"/>
</dbReference>
<dbReference type="InterPro" id="IPR036322">
    <property type="entry name" value="WD40_repeat_dom_sf"/>
</dbReference>
<dbReference type="PANTHER" id="PTHR19924:SF26">
    <property type="entry name" value="U3 SMALL NUCLEOLAR RNA-ASSOCIATED PROTEIN 15 HOMOLOG"/>
    <property type="match status" value="1"/>
</dbReference>
<name>W1PDN2_AMBTC</name>
<dbReference type="CDD" id="cd00200">
    <property type="entry name" value="WD40"/>
    <property type="match status" value="1"/>
</dbReference>
<dbReference type="Gene3D" id="2.130.10.10">
    <property type="entry name" value="YVTN repeat-like/Quinoprotein amine dehydrogenase"/>
    <property type="match status" value="1"/>
</dbReference>
<sequence length="521" mass="57843">MDGPGTFVPISARLHPKKTLKSSPESKFWSSFKTTFLTYNLPITSINFCPEPPHDFVVTSSATLFTFDGITFTPKSTIRKFSDVAYSGTFRPDGKLLAAGGESGNVQIFNPKGDPLRRLVGHVHPVHYVSYPHNDKLHILSGGDDGLVKWWDVASETEITTLSGHRDYIRCGSPSPASEHLWATGSYDDMVRLWDLRNTSPVMELGHGKPVEAAVFLPSGGFLATAGGNVVKIWDVIGGGKLVHTMESHNKTVTSLCVGKALVPGESEQSRLLSVSIDGYLKVFDYMSFKVVHTAKFPASLLSVGMSPSSSCRVAGSSNGRFFIGKRKGHKVEPKKDGPDELMLPIEGVGEENGKWAPTKPWHRGYFQRGQTEKHSEGDLVVNQPKRVRVPQHDKLLRKFHHKEAFVSALNSNNPEVVVPVMEELVARKAMVRSVMNLDLEELELLMKFLDKYVTLPRYAGLLMRFAERVLQLRGEDIEGSEELTYHVLRLKGMVSEEIQIQRSLLEIQGIISPILRMAGR</sequence>
<protein>
    <recommendedName>
        <fullName evidence="7">U3 small nucleolar RNA-associated protein 15 C-terminal domain-containing protein</fullName>
    </recommendedName>
</protein>
<proteinExistence type="predicted"/>
<evidence type="ECO:0000256" key="3">
    <source>
        <dbReference type="ARBA" id="ARBA00022574"/>
    </source>
</evidence>
<dbReference type="STRING" id="13333.W1PDN2"/>
<evidence type="ECO:0000313" key="9">
    <source>
        <dbReference type="Proteomes" id="UP000017836"/>
    </source>
</evidence>
<dbReference type="Gramene" id="ERN05721">
    <property type="protein sequence ID" value="ERN05721"/>
    <property type="gene ID" value="AMTR_s00006p00242700"/>
</dbReference>
<dbReference type="OrthoDB" id="431715at2759"/>
<dbReference type="GO" id="GO:0009561">
    <property type="term" value="P:megagametogenesis"/>
    <property type="evidence" value="ECO:0007669"/>
    <property type="project" value="EnsemblPlants"/>
</dbReference>
<evidence type="ECO:0000313" key="8">
    <source>
        <dbReference type="EMBL" id="ERN05721.1"/>
    </source>
</evidence>
<dbReference type="Pfam" id="PF00400">
    <property type="entry name" value="WD40"/>
    <property type="match status" value="4"/>
</dbReference>
<reference evidence="9" key="1">
    <citation type="journal article" date="2013" name="Science">
        <title>The Amborella genome and the evolution of flowering plants.</title>
        <authorList>
            <consortium name="Amborella Genome Project"/>
        </authorList>
    </citation>
    <scope>NUCLEOTIDE SEQUENCE [LARGE SCALE GENOMIC DNA]</scope>
</reference>
<dbReference type="GO" id="GO:0045943">
    <property type="term" value="P:positive regulation of transcription by RNA polymerase I"/>
    <property type="evidence" value="ECO:0000318"/>
    <property type="project" value="GO_Central"/>
</dbReference>
<keyword evidence="2" id="KW-0698">rRNA processing</keyword>
<evidence type="ECO:0000256" key="4">
    <source>
        <dbReference type="ARBA" id="ARBA00022737"/>
    </source>
</evidence>
<dbReference type="EMBL" id="KI393980">
    <property type="protein sequence ID" value="ERN05721.1"/>
    <property type="molecule type" value="Genomic_DNA"/>
</dbReference>
<dbReference type="PANTHER" id="PTHR19924">
    <property type="entry name" value="UTP15 U3 SMALL NUCLEOLAR RNA-ASSOCIATED PROTEIN 15 FAMILY MEMBER"/>
    <property type="match status" value="1"/>
</dbReference>
<dbReference type="PROSITE" id="PS50294">
    <property type="entry name" value="WD_REPEATS_REGION"/>
    <property type="match status" value="1"/>
</dbReference>
<dbReference type="InterPro" id="IPR001680">
    <property type="entry name" value="WD40_rpt"/>
</dbReference>
<dbReference type="OMA" id="ATYQVVH"/>
<dbReference type="HOGENOM" id="CLU_021102_4_0_1"/>
<dbReference type="InterPro" id="IPR015943">
    <property type="entry name" value="WD40/YVTN_repeat-like_dom_sf"/>
</dbReference>
<keyword evidence="4" id="KW-0677">Repeat</keyword>
<dbReference type="KEGG" id="atr:18433905"/>
<dbReference type="eggNOG" id="KOG0310">
    <property type="taxonomic scope" value="Eukaryota"/>
</dbReference>
<gene>
    <name evidence="8" type="ORF">AMTR_s00006p00242700</name>
</gene>
<organism evidence="8 9">
    <name type="scientific">Amborella trichopoda</name>
    <dbReference type="NCBI Taxonomy" id="13333"/>
    <lineage>
        <taxon>Eukaryota</taxon>
        <taxon>Viridiplantae</taxon>
        <taxon>Streptophyta</taxon>
        <taxon>Embryophyta</taxon>
        <taxon>Tracheophyta</taxon>
        <taxon>Spermatophyta</taxon>
        <taxon>Magnoliopsida</taxon>
        <taxon>Amborellales</taxon>
        <taxon>Amborellaceae</taxon>
        <taxon>Amborella</taxon>
    </lineage>
</organism>
<dbReference type="AlphaFoldDB" id="W1PDN2"/>
<accession>W1PDN2</accession>
<feature type="repeat" description="WD" evidence="6">
    <location>
        <begin position="162"/>
        <end position="204"/>
    </location>
</feature>
<dbReference type="GO" id="GO:0003729">
    <property type="term" value="F:mRNA binding"/>
    <property type="evidence" value="ECO:0007669"/>
    <property type="project" value="EnsemblPlants"/>
</dbReference>
<dbReference type="PROSITE" id="PS50082">
    <property type="entry name" value="WD_REPEATS_2"/>
    <property type="match status" value="2"/>
</dbReference>
<keyword evidence="5" id="KW-0539">Nucleus</keyword>
<dbReference type="InterPro" id="IPR018983">
    <property type="entry name" value="U3_snoRNA-assocProt_15_C"/>
</dbReference>
<evidence type="ECO:0000259" key="7">
    <source>
        <dbReference type="Pfam" id="PF09384"/>
    </source>
</evidence>
<feature type="domain" description="U3 small nucleolar RNA-associated protein 15 C-terminal" evidence="7">
    <location>
        <begin position="373"/>
        <end position="515"/>
    </location>
</feature>
<comment type="subcellular location">
    <subcellularLocation>
        <location evidence="1">Nucleus</location>
        <location evidence="1">Nucleolus</location>
    </subcellularLocation>
</comment>
<evidence type="ECO:0000256" key="1">
    <source>
        <dbReference type="ARBA" id="ARBA00004604"/>
    </source>
</evidence>
<evidence type="ECO:0000256" key="5">
    <source>
        <dbReference type="ARBA" id="ARBA00023242"/>
    </source>
</evidence>
<dbReference type="Pfam" id="PF09384">
    <property type="entry name" value="UTP15_C"/>
    <property type="match status" value="1"/>
</dbReference>
<dbReference type="SUPFAM" id="SSF50978">
    <property type="entry name" value="WD40 repeat-like"/>
    <property type="match status" value="1"/>
</dbReference>
<keyword evidence="9" id="KW-1185">Reference proteome</keyword>
<evidence type="ECO:0000256" key="2">
    <source>
        <dbReference type="ARBA" id="ARBA00022552"/>
    </source>
</evidence>
<dbReference type="Proteomes" id="UP000017836">
    <property type="component" value="Unassembled WGS sequence"/>
</dbReference>
<dbReference type="GO" id="GO:0006364">
    <property type="term" value="P:rRNA processing"/>
    <property type="evidence" value="ECO:0000318"/>
    <property type="project" value="GO_Central"/>
</dbReference>
<feature type="repeat" description="WD" evidence="6">
    <location>
        <begin position="119"/>
        <end position="161"/>
    </location>
</feature>
<dbReference type="SMART" id="SM00320">
    <property type="entry name" value="WD40"/>
    <property type="match status" value="5"/>
</dbReference>
<evidence type="ECO:0000256" key="6">
    <source>
        <dbReference type="PROSITE-ProRule" id="PRU00221"/>
    </source>
</evidence>